<protein>
    <submittedName>
        <fullName evidence="2">GNAT family N-acetyltransferase</fullName>
    </submittedName>
</protein>
<dbReference type="Proteomes" id="UP000032352">
    <property type="component" value="Chromosome"/>
</dbReference>
<dbReference type="CDD" id="cd04301">
    <property type="entry name" value="NAT_SF"/>
    <property type="match status" value="1"/>
</dbReference>
<dbReference type="InterPro" id="IPR053144">
    <property type="entry name" value="Acetyltransferase_Butenolide"/>
</dbReference>
<evidence type="ECO:0000259" key="1">
    <source>
        <dbReference type="PROSITE" id="PS51186"/>
    </source>
</evidence>
<proteinExistence type="predicted"/>
<dbReference type="KEGG" id="tvd:SG34_004900"/>
<dbReference type="InterPro" id="IPR016181">
    <property type="entry name" value="Acyl_CoA_acyltransferase"/>
</dbReference>
<dbReference type="EMBL" id="CP059733">
    <property type="protein sequence ID" value="WDE08138.1"/>
    <property type="molecule type" value="Genomic_DNA"/>
</dbReference>
<sequence length="106" mass="11821">MAKTSLANSLFHVVLRQQDKLIAMGRVVGDGAMFFYIQDVIVDPGYQRQGLGHIIMENIEAYLQKSVKKGSTIGLLAAKGKEAFYRRYGYQDRSGEVLGLGMCKFI</sequence>
<dbReference type="GO" id="GO:0016747">
    <property type="term" value="F:acyltransferase activity, transferring groups other than amino-acyl groups"/>
    <property type="evidence" value="ECO:0007669"/>
    <property type="project" value="InterPro"/>
</dbReference>
<organism evidence="2 3">
    <name type="scientific">Thalassomonas viridans</name>
    <dbReference type="NCBI Taxonomy" id="137584"/>
    <lineage>
        <taxon>Bacteria</taxon>
        <taxon>Pseudomonadati</taxon>
        <taxon>Pseudomonadota</taxon>
        <taxon>Gammaproteobacteria</taxon>
        <taxon>Alteromonadales</taxon>
        <taxon>Colwelliaceae</taxon>
        <taxon>Thalassomonas</taxon>
    </lineage>
</organism>
<reference evidence="2 3" key="1">
    <citation type="journal article" date="2015" name="Genome Announc.">
        <title>Draft Genome Sequences of Marine Isolates of Thalassomonas viridans and Thalassomonas actiniarum.</title>
        <authorList>
            <person name="Olonade I."/>
            <person name="van Zyl L.J."/>
            <person name="Trindade M."/>
        </authorList>
    </citation>
    <scope>NUCLEOTIDE SEQUENCE [LARGE SCALE GENOMIC DNA]</scope>
    <source>
        <strain evidence="2 3">XOM25</strain>
    </source>
</reference>
<dbReference type="AlphaFoldDB" id="A0AAE9ZAD9"/>
<dbReference type="Gene3D" id="3.40.630.30">
    <property type="match status" value="1"/>
</dbReference>
<name>A0AAE9ZAD9_9GAMM</name>
<accession>A0AAE9ZAD9</accession>
<gene>
    <name evidence="2" type="ORF">SG34_004900</name>
</gene>
<evidence type="ECO:0000313" key="3">
    <source>
        <dbReference type="Proteomes" id="UP000032352"/>
    </source>
</evidence>
<dbReference type="PROSITE" id="PS51186">
    <property type="entry name" value="GNAT"/>
    <property type="match status" value="1"/>
</dbReference>
<dbReference type="PANTHER" id="PTHR43233:SF1">
    <property type="entry name" value="FAMILY N-ACETYLTRANSFERASE, PUTATIVE (AFU_ORTHOLOGUE AFUA_6G03350)-RELATED"/>
    <property type="match status" value="1"/>
</dbReference>
<feature type="domain" description="N-acetyltransferase" evidence="1">
    <location>
        <begin position="1"/>
        <end position="106"/>
    </location>
</feature>
<dbReference type="Pfam" id="PF13673">
    <property type="entry name" value="Acetyltransf_10"/>
    <property type="match status" value="1"/>
</dbReference>
<dbReference type="PANTHER" id="PTHR43233">
    <property type="entry name" value="FAMILY N-ACETYLTRANSFERASE, PUTATIVE (AFU_ORTHOLOGUE AFUA_6G03350)-RELATED"/>
    <property type="match status" value="1"/>
</dbReference>
<dbReference type="InterPro" id="IPR000182">
    <property type="entry name" value="GNAT_dom"/>
</dbReference>
<evidence type="ECO:0000313" key="2">
    <source>
        <dbReference type="EMBL" id="WDE08138.1"/>
    </source>
</evidence>
<keyword evidence="3" id="KW-1185">Reference proteome</keyword>
<reference evidence="2 3" key="2">
    <citation type="journal article" date="2022" name="Mar. Drugs">
        <title>Bioassay-Guided Fractionation Leads to the Detection of Cholic Acid Generated by the Rare Thalassomonas sp.</title>
        <authorList>
            <person name="Pheiffer F."/>
            <person name="Schneider Y.K."/>
            <person name="Hansen E.H."/>
            <person name="Andersen J.H."/>
            <person name="Isaksson J."/>
            <person name="Busche T."/>
            <person name="R C."/>
            <person name="Kalinowski J."/>
            <person name="Zyl L.V."/>
            <person name="Trindade M."/>
        </authorList>
    </citation>
    <scope>NUCLEOTIDE SEQUENCE [LARGE SCALE GENOMIC DNA]</scope>
    <source>
        <strain evidence="2 3">XOM25</strain>
    </source>
</reference>
<dbReference type="SUPFAM" id="SSF55729">
    <property type="entry name" value="Acyl-CoA N-acyltransferases (Nat)"/>
    <property type="match status" value="1"/>
</dbReference>